<proteinExistence type="predicted"/>
<evidence type="ECO:0000313" key="2">
    <source>
        <dbReference type="EMBL" id="GIM04439.1"/>
    </source>
</evidence>
<dbReference type="GO" id="GO:0019902">
    <property type="term" value="F:phosphatase binding"/>
    <property type="evidence" value="ECO:0007669"/>
    <property type="project" value="TreeGrafter"/>
</dbReference>
<dbReference type="InterPro" id="IPR052270">
    <property type="entry name" value="CACF_protein"/>
</dbReference>
<comment type="caution">
    <text evidence="2">The sequence shown here is derived from an EMBL/GenBank/DDBJ whole genome shotgun (WGS) entry which is preliminary data.</text>
</comment>
<evidence type="ECO:0000313" key="3">
    <source>
        <dbReference type="Proteomes" id="UP000722791"/>
    </source>
</evidence>
<dbReference type="PANTHER" id="PTHR22028:SF9">
    <property type="entry name" value="SFI1 SPINDLE BODY DOMAIN-CONTAINING PROTEIN"/>
    <property type="match status" value="1"/>
</dbReference>
<reference evidence="2" key="1">
    <citation type="journal article" date="2021" name="Proc. Natl. Acad. Sci. U.S.A.">
        <title>Three genomes in the algal genus Volvox reveal the fate of a haploid sex-determining region after a transition to homothallism.</title>
        <authorList>
            <person name="Yamamoto K."/>
            <person name="Hamaji T."/>
            <person name="Kawai-Toyooka H."/>
            <person name="Matsuzaki R."/>
            <person name="Takahashi F."/>
            <person name="Nishimura Y."/>
            <person name="Kawachi M."/>
            <person name="Noguchi H."/>
            <person name="Minakuchi Y."/>
            <person name="Umen J.G."/>
            <person name="Toyoda A."/>
            <person name="Nozaki H."/>
        </authorList>
    </citation>
    <scope>NUCLEOTIDE SEQUENCE</scope>
    <source>
        <strain evidence="2">NIES-3785</strain>
    </source>
</reference>
<evidence type="ECO:0000256" key="1">
    <source>
        <dbReference type="SAM" id="MobiDB-lite"/>
    </source>
</evidence>
<feature type="compositionally biased region" description="Polar residues" evidence="1">
    <location>
        <begin position="1560"/>
        <end position="1571"/>
    </location>
</feature>
<name>A0A8J4GCZ0_9CHLO</name>
<dbReference type="EMBL" id="BNCQ01000016">
    <property type="protein sequence ID" value="GIM04439.1"/>
    <property type="molecule type" value="Genomic_DNA"/>
</dbReference>
<accession>A0A8J4GCZ0</accession>
<gene>
    <name evidence="2" type="ORF">Vretimale_9020</name>
</gene>
<dbReference type="PANTHER" id="PTHR22028">
    <property type="entry name" value="SFI1 SPINDLE BODY DOMAIN-CONTAINING PROTEIN-RELATED"/>
    <property type="match status" value="1"/>
</dbReference>
<evidence type="ECO:0008006" key="4">
    <source>
        <dbReference type="Google" id="ProtNLM"/>
    </source>
</evidence>
<sequence>MMIPSENAGSNHHISSRITCQNEKSGSIFLQASKVSIQVRPRSPGRSLAKFLPNDTSRRANVDISPQKNVCVRGCSPSAPSHRPVVHLEVDQQRRGDPRQPGSKPNPSAVIDVVQVPSSRVPPIAPPPDAAANAAVSITVLPVESRTGNGLPASALLVGNEPVAKRSTPAGRQHAGVASNVHATGPSIASHKSGRNAWEIQSASGAAAEALVPARQPAPAIAASLAVATTASASATAEQTVTVPHPAVIGLPDQRPAAVAPPRTGKSGGAALLAELLGQHFVTAAASTAYTDAQNAMPGRSGQPEVTIPGPRAVVSRPVVAVTDNADAAFRESRSLLLSWDQGLPATAALAGIPDPEEEARRARRRHRKRVARIVVDHWKQFAREGLRVVAARRHLRRRRLTAAWVSWQAETANTRSRMRLAAVYDLKRAYMGLGRCVQAWSAIAKRLAQLRALQERIACDRLLRQSRACLRAWRWRCYNAAEKQRRRLQAWFYYCFSTLTRVMRKWHDWAAHCAALARQAAWAEGQHLKQLRRKALTAWRQRVALRTWKSAAAERARGFRSRWTLRGALQAWRNAIAMCKAAREAASAALVAAVAGIEEQRATAAFVEWKVYAVQRRRRRQRERYGMAYMRRWWQLVVMWAWRQRMVRSRHLRICERHLQRVGRHVRLGLCWSRWCLAVEVLQGQRNAELRTAVLIRASWAAWRAVVEHRAAKRELSRIAIQRVAHVVARAALAAWRDRTAHWQVKAARWELAVASHRRRALTRLLQVWRREAGRLASKAAAMQAAQWHRRRTLLGKAVRMWRRYAWRKWMKAVAAEHYLGRLLRCTLLRWHRHSRYKARKEMDRRRAIRHRYLTLLHAVLHAFQSAVARRLAKQADWADLGRLHSLHVARAVMRAWRHEVLPIALVKRAVARRAEKHRNATLLRHALAGWLQQAARLAAKHARLREAVGFAALQLLRRTIFRWAAAAALREHRRATKAVRLTGLVAALAAASARRLLAAWRDVHQDMILKRFQGFRAQESWRDRTLRRAMTRWALYLARRRVASLHNARALAAYRGRVSRSVLEVLLQHTARRRSKRRLAAVASEYRRVGLLRRSIMGLVRYASYRAAKFRGYILARTLYVRRLQRDGAAAWLQVGTERRRQRIELLAAQQAHNLVQELARVEPFARRWLNVVRCKWRQAPWRQSVDATAAAPYTVTAANAATRRNPYAQRSRGSPQSASAWQLLPKSVCSIAPGGAVLGTDHGVPLRGPAAAVPYGPSTTGANWASGRIQCPSGASRGRPPPRCPDFLLRRSVTVGSPSGASTRVPYGRPASSAAPAIREIRGDAHSRPASTFYLNSGNNKNNKNVAAAGGAGPEPEGLDRSSRAEAEARLVLLPNGSSWQNSKLGCGAGMALQYTAGTATWPISGQPALPSQFADCPPHVRGDGGSPSIRGDVAAAGDHPGLGYGVIHLDRPIGFSCQQSAAGGYSGEYLDSAAKVIAAVPPVSRSPSLGITIHRPGPRSPDIFRLPSHGEGSLVDEGIAVGDTGGQSVEDARTWGCGLSQQVTVQPGRLGHNPAPASSNDRASSVHNNDLGGQTRAGTNGVVIVGTLPKVPGHGRHQEAAPGEGSTPEFVCQQKDWGGEEILACTGVEVEPRLCLYPIQQDSLGSRNGHDKQPQQNEGPMLDEGELLELESVLLHCKHLKGRLQHLENLSRNTSDGAGNASAVTAVGEGESSIPGSQNAAARALGTSFTTVVLWQQQAADVRAALAALRPTVEYAAARLQQIRKAG</sequence>
<feature type="region of interest" description="Disordered" evidence="1">
    <location>
        <begin position="1593"/>
        <end position="1612"/>
    </location>
</feature>
<organism evidence="2 3">
    <name type="scientific">Volvox reticuliferus</name>
    <dbReference type="NCBI Taxonomy" id="1737510"/>
    <lineage>
        <taxon>Eukaryota</taxon>
        <taxon>Viridiplantae</taxon>
        <taxon>Chlorophyta</taxon>
        <taxon>core chlorophytes</taxon>
        <taxon>Chlorophyceae</taxon>
        <taxon>CS clade</taxon>
        <taxon>Chlamydomonadales</taxon>
        <taxon>Volvocaceae</taxon>
        <taxon>Volvox</taxon>
    </lineage>
</organism>
<dbReference type="Proteomes" id="UP000722791">
    <property type="component" value="Unassembled WGS sequence"/>
</dbReference>
<protein>
    <recommendedName>
        <fullName evidence="4">Sfi1 spindle body domain-containing protein</fullName>
    </recommendedName>
</protein>
<feature type="region of interest" description="Disordered" evidence="1">
    <location>
        <begin position="1338"/>
        <end position="1363"/>
    </location>
</feature>
<feature type="compositionally biased region" description="Low complexity" evidence="1">
    <location>
        <begin position="1339"/>
        <end position="1352"/>
    </location>
</feature>
<feature type="region of interest" description="Disordered" evidence="1">
    <location>
        <begin position="1550"/>
        <end position="1571"/>
    </location>
</feature>